<dbReference type="InterPro" id="IPR011129">
    <property type="entry name" value="CSD"/>
</dbReference>
<dbReference type="HOGENOM" id="CLU_117621_2_0_11"/>
<accession>G1WJR3</accession>
<comment type="caution">
    <text evidence="3">The sequence shown here is derived from an EMBL/GenBank/DDBJ whole genome shotgun (WGS) entry which is preliminary data.</text>
</comment>
<dbReference type="PANTHER" id="PTHR46565:SF20">
    <property type="entry name" value="COLD SHOCK DOMAIN-CONTAINING PROTEIN 4"/>
    <property type="match status" value="1"/>
</dbReference>
<name>G1WJR3_9ACTN</name>
<dbReference type="InterPro" id="IPR002059">
    <property type="entry name" value="CSP_DNA-bd"/>
</dbReference>
<dbReference type="PRINTS" id="PR00050">
    <property type="entry name" value="COLDSHOCK"/>
</dbReference>
<dbReference type="STRING" id="742742.HMPREF9452_01576"/>
<evidence type="ECO:0000313" key="4">
    <source>
        <dbReference type="Proteomes" id="UP000004830"/>
    </source>
</evidence>
<dbReference type="SUPFAM" id="SSF50249">
    <property type="entry name" value="Nucleic acid-binding proteins"/>
    <property type="match status" value="1"/>
</dbReference>
<dbReference type="AlphaFoldDB" id="G1WJR3"/>
<dbReference type="Gene3D" id="2.40.50.140">
    <property type="entry name" value="Nucleic acid-binding proteins"/>
    <property type="match status" value="1"/>
</dbReference>
<sequence length="123" mass="13728">MIVDNVAERFVAMEYDMSQHTAISRVLVFSSAFARRRLVEGQIERVSSMATGTLKKSFFREKGYGFITPDDAPADSKSDIFVHFSAIQMDGFKSLDEGDRVEFEVGPGKKPGETQAINVRKIS</sequence>
<dbReference type="eggNOG" id="COG1278">
    <property type="taxonomic scope" value="Bacteria"/>
</dbReference>
<evidence type="ECO:0000256" key="1">
    <source>
        <dbReference type="SAM" id="MobiDB-lite"/>
    </source>
</evidence>
<gene>
    <name evidence="3" type="ORF">HMPREF9452_01576</name>
</gene>
<evidence type="ECO:0000313" key="3">
    <source>
        <dbReference type="EMBL" id="EGX69836.1"/>
    </source>
</evidence>
<dbReference type="GO" id="GO:0003676">
    <property type="term" value="F:nucleic acid binding"/>
    <property type="evidence" value="ECO:0007669"/>
    <property type="project" value="InterPro"/>
</dbReference>
<dbReference type="PROSITE" id="PS51857">
    <property type="entry name" value="CSD_2"/>
    <property type="match status" value="1"/>
</dbReference>
<dbReference type="PATRIC" id="fig|742742.3.peg.1557"/>
<dbReference type="SMART" id="SM00357">
    <property type="entry name" value="CSP"/>
    <property type="match status" value="1"/>
</dbReference>
<feature type="domain" description="CSD" evidence="2">
    <location>
        <begin position="49"/>
        <end position="121"/>
    </location>
</feature>
<keyword evidence="4" id="KW-1185">Reference proteome</keyword>
<dbReference type="InterPro" id="IPR012340">
    <property type="entry name" value="NA-bd_OB-fold"/>
</dbReference>
<proteinExistence type="predicted"/>
<dbReference type="PANTHER" id="PTHR46565">
    <property type="entry name" value="COLD SHOCK DOMAIN PROTEIN 2"/>
    <property type="match status" value="1"/>
</dbReference>
<dbReference type="EMBL" id="ADLS01000020">
    <property type="protein sequence ID" value="EGX69836.1"/>
    <property type="molecule type" value="Genomic_DNA"/>
</dbReference>
<evidence type="ECO:0000259" key="2">
    <source>
        <dbReference type="PROSITE" id="PS51857"/>
    </source>
</evidence>
<dbReference type="Proteomes" id="UP000004830">
    <property type="component" value="Unassembled WGS sequence"/>
</dbReference>
<organism evidence="3 4">
    <name type="scientific">Collinsella tanakaei YIT 12063</name>
    <dbReference type="NCBI Taxonomy" id="742742"/>
    <lineage>
        <taxon>Bacteria</taxon>
        <taxon>Bacillati</taxon>
        <taxon>Actinomycetota</taxon>
        <taxon>Coriobacteriia</taxon>
        <taxon>Coriobacteriales</taxon>
        <taxon>Coriobacteriaceae</taxon>
        <taxon>Collinsella</taxon>
    </lineage>
</organism>
<dbReference type="Pfam" id="PF00313">
    <property type="entry name" value="CSD"/>
    <property type="match status" value="1"/>
</dbReference>
<reference evidence="3 4" key="1">
    <citation type="submission" date="2011-06" db="EMBL/GenBank/DDBJ databases">
        <title>The Genome Sequence of Collinsella tanakaei YIT 12063.</title>
        <authorList>
            <consortium name="The Broad Institute Genome Sequencing Platform"/>
            <person name="Earl A."/>
            <person name="Ward D."/>
            <person name="Feldgarden M."/>
            <person name="Gevers D."/>
            <person name="Morotomi M."/>
            <person name="Young S.K."/>
            <person name="Zeng Q."/>
            <person name="Gargeya S."/>
            <person name="Fitzgerald M."/>
            <person name="Haas B."/>
            <person name="Abouelleil A."/>
            <person name="Alvarado L."/>
            <person name="Arachchi H.M."/>
            <person name="Berlin A."/>
            <person name="Brown A."/>
            <person name="Chapman S.B."/>
            <person name="Chen Z."/>
            <person name="Dunbar C."/>
            <person name="Freedman E."/>
            <person name="Gearin G."/>
            <person name="Gellesch M."/>
            <person name="Goldberg J."/>
            <person name="Griggs A."/>
            <person name="Gujja S."/>
            <person name="Heiman D."/>
            <person name="Howarth C."/>
            <person name="Larson L."/>
            <person name="Lui A."/>
            <person name="MacDonald P.J.P."/>
            <person name="Mehta T."/>
            <person name="Montmayeur A."/>
            <person name="Murphy C."/>
            <person name="Neiman D."/>
            <person name="Pearson M."/>
            <person name="Priest M."/>
            <person name="Roberts A."/>
            <person name="Saif S."/>
            <person name="Shea T."/>
            <person name="Shenoy N."/>
            <person name="Sisk P."/>
            <person name="Stolte C."/>
            <person name="Sykes S."/>
            <person name="Wortman J."/>
            <person name="Nusbaum C."/>
            <person name="Birren B."/>
        </authorList>
    </citation>
    <scope>NUCLEOTIDE SEQUENCE [LARGE SCALE GENOMIC DNA]</scope>
    <source>
        <strain evidence="3 4">YIT 12063</strain>
    </source>
</reference>
<feature type="region of interest" description="Disordered" evidence="1">
    <location>
        <begin position="103"/>
        <end position="123"/>
    </location>
</feature>
<protein>
    <recommendedName>
        <fullName evidence="2">CSD domain-containing protein</fullName>
    </recommendedName>
</protein>